<dbReference type="Proteomes" id="UP000279089">
    <property type="component" value="Unassembled WGS sequence"/>
</dbReference>
<dbReference type="InterPro" id="IPR014922">
    <property type="entry name" value="YdhG-like"/>
</dbReference>
<dbReference type="SUPFAM" id="SSF159888">
    <property type="entry name" value="YdhG-like"/>
    <property type="match status" value="1"/>
</dbReference>
<name>A0A3N4M8R4_9BACT</name>
<protein>
    <submittedName>
        <fullName evidence="2">DUF1801 domain-containing protein</fullName>
    </submittedName>
</protein>
<dbReference type="OrthoDB" id="9811812at2"/>
<evidence type="ECO:0000259" key="1">
    <source>
        <dbReference type="Pfam" id="PF08818"/>
    </source>
</evidence>
<dbReference type="Gene3D" id="3.90.1150.200">
    <property type="match status" value="1"/>
</dbReference>
<dbReference type="AlphaFoldDB" id="A0A3N4M8R4"/>
<keyword evidence="3" id="KW-1185">Reference proteome</keyword>
<feature type="domain" description="YdhG-like" evidence="1">
    <location>
        <begin position="25"/>
        <end position="133"/>
    </location>
</feature>
<dbReference type="Pfam" id="PF08818">
    <property type="entry name" value="DUF1801"/>
    <property type="match status" value="1"/>
</dbReference>
<organism evidence="2 3">
    <name type="scientific">Chitinophaga barathri</name>
    <dbReference type="NCBI Taxonomy" id="1647451"/>
    <lineage>
        <taxon>Bacteria</taxon>
        <taxon>Pseudomonadati</taxon>
        <taxon>Bacteroidota</taxon>
        <taxon>Chitinophagia</taxon>
        <taxon>Chitinophagales</taxon>
        <taxon>Chitinophagaceae</taxon>
        <taxon>Chitinophaga</taxon>
    </lineage>
</organism>
<dbReference type="RefSeq" id="WP_120519443.1">
    <property type="nucleotide sequence ID" value="NZ_QXZY01000021.1"/>
</dbReference>
<gene>
    <name evidence="2" type="ORF">EG028_27645</name>
</gene>
<proteinExistence type="predicted"/>
<evidence type="ECO:0000313" key="3">
    <source>
        <dbReference type="Proteomes" id="UP000279089"/>
    </source>
</evidence>
<evidence type="ECO:0000313" key="2">
    <source>
        <dbReference type="EMBL" id="RPD37926.1"/>
    </source>
</evidence>
<reference evidence="3" key="1">
    <citation type="submission" date="2018-11" db="EMBL/GenBank/DDBJ databases">
        <title>Chitinophaga lutea sp.nov., isolate from arsenic contaminated soil.</title>
        <authorList>
            <person name="Zong Y."/>
        </authorList>
    </citation>
    <scope>NUCLEOTIDE SEQUENCE [LARGE SCALE GENOMIC DNA]</scope>
    <source>
        <strain evidence="3">YLT18</strain>
    </source>
</reference>
<sequence length="138" mass="15862">MAKNNKPASEEQVADYLGKLDHPLKDVVEALREIVLATDTEIGEQVKWNSPSFYYKGEMKEFDAKEYKRDIVVFNLHKKDTVLLVFPTGAVVNDKTGFLEGKYPDGRRMAKFSAIDEVQIKKKDLQAVLKEWLKQVEK</sequence>
<comment type="caution">
    <text evidence="2">The sequence shown here is derived from an EMBL/GenBank/DDBJ whole genome shotgun (WGS) entry which is preliminary data.</text>
</comment>
<accession>A0A3N4M8R4</accession>
<dbReference type="EMBL" id="RMBX01000022">
    <property type="protein sequence ID" value="RPD37926.1"/>
    <property type="molecule type" value="Genomic_DNA"/>
</dbReference>